<proteinExistence type="predicted"/>
<comment type="caution">
    <text evidence="3">The sequence shown here is derived from an EMBL/GenBank/DDBJ whole genome shotgun (WGS) entry which is preliminary data.</text>
</comment>
<dbReference type="KEGG" id="kne:92179867"/>
<name>A0AAW0YN74_9TREE</name>
<feature type="region of interest" description="Disordered" evidence="1">
    <location>
        <begin position="225"/>
        <end position="249"/>
    </location>
</feature>
<evidence type="ECO:0000313" key="4">
    <source>
        <dbReference type="Proteomes" id="UP001388673"/>
    </source>
</evidence>
<feature type="signal peptide" evidence="2">
    <location>
        <begin position="1"/>
        <end position="19"/>
    </location>
</feature>
<accession>A0AAW0YN74</accession>
<evidence type="ECO:0000256" key="1">
    <source>
        <dbReference type="SAM" id="MobiDB-lite"/>
    </source>
</evidence>
<keyword evidence="2" id="KW-0732">Signal</keyword>
<dbReference type="Proteomes" id="UP001388673">
    <property type="component" value="Unassembled WGS sequence"/>
</dbReference>
<feature type="chain" id="PRO_5043855744" evidence="2">
    <location>
        <begin position="20"/>
        <end position="272"/>
    </location>
</feature>
<keyword evidence="4" id="KW-1185">Reference proteome</keyword>
<evidence type="ECO:0000256" key="2">
    <source>
        <dbReference type="SAM" id="SignalP"/>
    </source>
</evidence>
<reference evidence="3 4" key="1">
    <citation type="journal article" date="2024" name="bioRxiv">
        <title>Comparative genomics of Cryptococcus and Kwoniella reveals pathogenesis evolution and contrasting karyotype dynamics via intercentromeric recombination or chromosome fusion.</title>
        <authorList>
            <person name="Coelho M.A."/>
            <person name="David-Palma M."/>
            <person name="Shea T."/>
            <person name="Bowers K."/>
            <person name="McGinley-Smith S."/>
            <person name="Mohammad A.W."/>
            <person name="Gnirke A."/>
            <person name="Yurkov A.M."/>
            <person name="Nowrousian M."/>
            <person name="Sun S."/>
            <person name="Cuomo C.A."/>
            <person name="Heitman J."/>
        </authorList>
    </citation>
    <scope>NUCLEOTIDE SEQUENCE [LARGE SCALE GENOMIC DNA]</scope>
    <source>
        <strain evidence="3 4">CBS 13917</strain>
    </source>
</reference>
<dbReference type="AlphaFoldDB" id="A0AAW0YN74"/>
<feature type="compositionally biased region" description="Low complexity" evidence="1">
    <location>
        <begin position="232"/>
        <end position="248"/>
    </location>
</feature>
<dbReference type="RefSeq" id="XP_066803223.1">
    <property type="nucleotide sequence ID" value="XM_066945722.1"/>
</dbReference>
<sequence>MLVGIIVPALLLSIHAATALVAPRQSRPSLSVRPFWPDGSAEDFNGSLDSTIPFPCAEPCQTVFGSYFYCFINTTRPFGNGVTTNQQTCNSYLCPRYDLLTTCLNCVVANGDERPSGYQLNTSLTAPATRIANGQVPVNPEGLIDADQANGWLRNVSERCASIGSTVSGETTVTAVPTTTGPHYTTWTQGQTVSLSEWTGLVTFTNTGPVSASAASVTGADATVTSTGGAGVSSTPATSPTTGSSTSVGLRRMGRSDLVWLGGVLACSFLIL</sequence>
<dbReference type="GeneID" id="92179867"/>
<evidence type="ECO:0000313" key="3">
    <source>
        <dbReference type="EMBL" id="KAK8858382.1"/>
    </source>
</evidence>
<organism evidence="3 4">
    <name type="scientific">Kwoniella newhampshirensis</name>
    <dbReference type="NCBI Taxonomy" id="1651941"/>
    <lineage>
        <taxon>Eukaryota</taxon>
        <taxon>Fungi</taxon>
        <taxon>Dikarya</taxon>
        <taxon>Basidiomycota</taxon>
        <taxon>Agaricomycotina</taxon>
        <taxon>Tremellomycetes</taxon>
        <taxon>Tremellales</taxon>
        <taxon>Cryptococcaceae</taxon>
        <taxon>Kwoniella</taxon>
    </lineage>
</organism>
<dbReference type="EMBL" id="JBCAWK010000005">
    <property type="protein sequence ID" value="KAK8858382.1"/>
    <property type="molecule type" value="Genomic_DNA"/>
</dbReference>
<protein>
    <submittedName>
        <fullName evidence="3">Uncharacterized protein</fullName>
    </submittedName>
</protein>
<gene>
    <name evidence="3" type="ORF">IAR55_002609</name>
</gene>